<dbReference type="Proteomes" id="UP000789396">
    <property type="component" value="Unassembled WGS sequence"/>
</dbReference>
<feature type="non-terminal residue" evidence="1">
    <location>
        <position position="1"/>
    </location>
</feature>
<evidence type="ECO:0000313" key="1">
    <source>
        <dbReference type="EMBL" id="CAG8808839.1"/>
    </source>
</evidence>
<evidence type="ECO:0000313" key="2">
    <source>
        <dbReference type="Proteomes" id="UP000789396"/>
    </source>
</evidence>
<name>A0A9N9K612_9GLOM</name>
<dbReference type="AlphaFoldDB" id="A0A9N9K612"/>
<feature type="non-terminal residue" evidence="1">
    <location>
        <position position="123"/>
    </location>
</feature>
<reference evidence="1" key="1">
    <citation type="submission" date="2021-06" db="EMBL/GenBank/DDBJ databases">
        <authorList>
            <person name="Kallberg Y."/>
            <person name="Tangrot J."/>
            <person name="Rosling A."/>
        </authorList>
    </citation>
    <scope>NUCLEOTIDE SEQUENCE</scope>
    <source>
        <strain evidence="1">IN212</strain>
    </source>
</reference>
<comment type="caution">
    <text evidence="1">The sequence shown here is derived from an EMBL/GenBank/DDBJ whole genome shotgun (WGS) entry which is preliminary data.</text>
</comment>
<accession>A0A9N9K612</accession>
<organism evidence="1 2">
    <name type="scientific">Racocetra fulgida</name>
    <dbReference type="NCBI Taxonomy" id="60492"/>
    <lineage>
        <taxon>Eukaryota</taxon>
        <taxon>Fungi</taxon>
        <taxon>Fungi incertae sedis</taxon>
        <taxon>Mucoromycota</taxon>
        <taxon>Glomeromycotina</taxon>
        <taxon>Glomeromycetes</taxon>
        <taxon>Diversisporales</taxon>
        <taxon>Gigasporaceae</taxon>
        <taxon>Racocetra</taxon>
    </lineage>
</organism>
<gene>
    <name evidence="1" type="ORF">RFULGI_LOCUS18521</name>
</gene>
<sequence length="123" mass="14349">KIIDNDPTVLENTSEEDLHRELEHGITHAYKNTREESPETKKKIKEIIVNAHRILIEETKYDNDSFKRKRNYALVYKGAVRGIYQGYLEEIVSKEELGDDEETVLEQFQEALILSRDEGERAA</sequence>
<dbReference type="OrthoDB" id="10575871at2759"/>
<protein>
    <submittedName>
        <fullName evidence="1">9218_t:CDS:1</fullName>
    </submittedName>
</protein>
<dbReference type="EMBL" id="CAJVPZ010081881">
    <property type="protein sequence ID" value="CAG8808839.1"/>
    <property type="molecule type" value="Genomic_DNA"/>
</dbReference>
<keyword evidence="2" id="KW-1185">Reference proteome</keyword>
<proteinExistence type="predicted"/>